<keyword evidence="1" id="KW-1133">Transmembrane helix</keyword>
<proteinExistence type="predicted"/>
<dbReference type="Proteomes" id="UP000005622">
    <property type="component" value="Unassembled WGS sequence"/>
</dbReference>
<evidence type="ECO:0000313" key="2">
    <source>
        <dbReference type="EMBL" id="EHY66854.1"/>
    </source>
</evidence>
<keyword evidence="1" id="KW-0812">Transmembrane</keyword>
<keyword evidence="1" id="KW-0472">Membrane</keyword>
<evidence type="ECO:0000256" key="1">
    <source>
        <dbReference type="SAM" id="Phobius"/>
    </source>
</evidence>
<protein>
    <submittedName>
        <fullName evidence="2">Uncharacterized protein</fullName>
    </submittedName>
</protein>
<dbReference type="AlphaFoldDB" id="H8ZA73"/>
<gene>
    <name evidence="2" type="ORF">NERG_00494</name>
</gene>
<dbReference type="HOGENOM" id="CLU_308371_0_0_1"/>
<dbReference type="EMBL" id="JH604633">
    <property type="protein sequence ID" value="EHY66854.1"/>
    <property type="molecule type" value="Genomic_DNA"/>
</dbReference>
<sequence>MQIDQRDEQRRSFISERLIRFKRYIRGRKLLKYLFFALGTFLSVAMIVIYYIYYMMGSSAGDGQDAENERPPIEMAEEKGTDINMHVASSDGTDALVPYVEGQPLNTFHSYAAQTPSIVVTEITEETAVGDLERIYPERIYTAGKTCNDNLCGRCTDCAFYEDRELYTKMKNAVKLYKTTTLYDTTEKLTEFVDGINKMHSNFDEKYMQFLAKEISNDRIVWITLRLTAPSNYMSNKAPLVCSIFAEGIEYCSVHRFRLQVVSKNPGSGYVELLEPYFKYKGYSLRSSLKSLCKQVLALKSGETAEVSFSMVLPNHISLSKVSAAEQSESICSAHEKNMQLLEGAVCSDYTIESIDKSGKTTVESIQKYKLAHFVSLFGYKKKSIKKDNILIAFSATPNRTLEGIFDDAMKYLRRLVKVSKVEKNKIEEGKYYGSEEVYGISLLSSICEWTYKKGPVSIKIAARDGVIEKVSACGMTIHSPCTVEEALQLTPIFDQVVALSNTGNAEFVQTARDTLEILEYKKPGCRAEIEMDLNRSTLFGYIRVYNPLGDLESSKMYEFALLDALCKALEDDTKEPWLSTFMQSLAFAECIKKPENSSAMNEVITVGEFLGAPEPLSKKVHTRKSAEDTWDALDVLYSYLADKKTGPVNYVSLLVGESIFLKLSIVKEIDGEKVIYTTLYSYKKKNLVEKIRDALKSNVSFGIFNKKDLVAWSGINVAYNVYKSKIENIALNIVDYAYYRIYFSARPILNAIKRDNLAEIKPNTDSPKMEEEFFAWLAGFTRFSTVSIDHPILPMIMECGSGHSLSFTVELTEKKIKSKASETSCKVNIRSGTFEETVELDYAELGTPSSTVSDNEKALRLLFARVLNLPTVKEDPEAFLHIHIETLPHYPTMYIHVREHGEGSQAVYNPKEKIEIDLAELKKNAKTFISEAGDAFLVENPQLITNGNMAILLAIA</sequence>
<accession>H8ZA73</accession>
<organism evidence="2">
    <name type="scientific">Nematocida ausubeli (strain ATCC PRA-371 / ERTm2)</name>
    <name type="common">Nematode killer fungus</name>
    <dbReference type="NCBI Taxonomy" id="1913371"/>
    <lineage>
        <taxon>Eukaryota</taxon>
        <taxon>Fungi</taxon>
        <taxon>Fungi incertae sedis</taxon>
        <taxon>Microsporidia</taxon>
        <taxon>Nematocida</taxon>
    </lineage>
</organism>
<name>H8ZA73_NEMA1</name>
<feature type="transmembrane region" description="Helical" evidence="1">
    <location>
        <begin position="30"/>
        <end position="53"/>
    </location>
</feature>
<reference evidence="2" key="1">
    <citation type="submission" date="2011-03" db="EMBL/GenBank/DDBJ databases">
        <title>The Genome Sequence of Nematocida sp1 strain ERTm2.</title>
        <authorList>
            <consortium name="The Broad Institute Genome Sequencing Platform"/>
            <consortium name="The Broad Institute Genome Sequencing Center for Infectious Disease"/>
            <person name="Cuomo C."/>
            <person name="Troemel E."/>
            <person name="Young S.K."/>
            <person name="Zeng Q."/>
            <person name="Gargeya S."/>
            <person name="Fitzgerald M."/>
            <person name="Haas B."/>
            <person name="Abouelleil A."/>
            <person name="Alvarado L."/>
            <person name="Arachchi H.M."/>
            <person name="Berlin A."/>
            <person name="Brown A."/>
            <person name="Chapman S.B."/>
            <person name="Chen Z."/>
            <person name="Dunbar C."/>
            <person name="Freedman E."/>
            <person name="Gearin G."/>
            <person name="Gellesch M."/>
            <person name="Goldberg J."/>
            <person name="Griggs A."/>
            <person name="Gujja S."/>
            <person name="Heilman E.R."/>
            <person name="Heiman D."/>
            <person name="Howarth C."/>
            <person name="Larson L."/>
            <person name="Lui A."/>
            <person name="MacDonald P.J.P."/>
            <person name="Mehta T."/>
            <person name="Montmayeur A."/>
            <person name="Murphy C."/>
            <person name="Neiman D."/>
            <person name="Pearson M."/>
            <person name="Priest M."/>
            <person name="Roberts A."/>
            <person name="Saif S."/>
            <person name="Shea T."/>
            <person name="Shenoy N."/>
            <person name="Sisk P."/>
            <person name="Stolte C."/>
            <person name="Sykes S."/>
            <person name="White J."/>
            <person name="Yandava C."/>
            <person name="Wortman J."/>
            <person name="Nusbaum C."/>
            <person name="Birren B."/>
        </authorList>
    </citation>
    <scope>NUCLEOTIDE SEQUENCE</scope>
    <source>
        <strain evidence="2">ERTm2</strain>
    </source>
</reference>